<evidence type="ECO:0000313" key="2">
    <source>
        <dbReference type="Proteomes" id="UP000076502"/>
    </source>
</evidence>
<dbReference type="AlphaFoldDB" id="A0A154P669"/>
<reference evidence="1 2" key="1">
    <citation type="submission" date="2015-07" db="EMBL/GenBank/DDBJ databases">
        <title>The genome of Dufourea novaeangliae.</title>
        <authorList>
            <person name="Pan H."/>
            <person name="Kapheim K."/>
        </authorList>
    </citation>
    <scope>NUCLEOTIDE SEQUENCE [LARGE SCALE GENOMIC DNA]</scope>
    <source>
        <strain evidence="1">0120121106</strain>
        <tissue evidence="1">Whole body</tissue>
    </source>
</reference>
<proteinExistence type="predicted"/>
<keyword evidence="2" id="KW-1185">Reference proteome</keyword>
<dbReference type="EMBL" id="KQ434824">
    <property type="protein sequence ID" value="KZC07357.1"/>
    <property type="molecule type" value="Genomic_DNA"/>
</dbReference>
<evidence type="ECO:0000313" key="1">
    <source>
        <dbReference type="EMBL" id="KZC07357.1"/>
    </source>
</evidence>
<accession>A0A154P669</accession>
<protein>
    <submittedName>
        <fullName evidence="1">Uncharacterized protein</fullName>
    </submittedName>
</protein>
<organism evidence="1 2">
    <name type="scientific">Dufourea novaeangliae</name>
    <name type="common">Sweat bee</name>
    <dbReference type="NCBI Taxonomy" id="178035"/>
    <lineage>
        <taxon>Eukaryota</taxon>
        <taxon>Metazoa</taxon>
        <taxon>Ecdysozoa</taxon>
        <taxon>Arthropoda</taxon>
        <taxon>Hexapoda</taxon>
        <taxon>Insecta</taxon>
        <taxon>Pterygota</taxon>
        <taxon>Neoptera</taxon>
        <taxon>Endopterygota</taxon>
        <taxon>Hymenoptera</taxon>
        <taxon>Apocrita</taxon>
        <taxon>Aculeata</taxon>
        <taxon>Apoidea</taxon>
        <taxon>Anthophila</taxon>
        <taxon>Halictidae</taxon>
        <taxon>Rophitinae</taxon>
        <taxon>Dufourea</taxon>
    </lineage>
</organism>
<gene>
    <name evidence="1" type="ORF">WN55_09003</name>
</gene>
<dbReference type="Proteomes" id="UP000076502">
    <property type="component" value="Unassembled WGS sequence"/>
</dbReference>
<sequence length="61" mass="7042">MGNYLGVEEALSEKFCQSVSNRATEMFSSREYYAMLWWYVQNHGDVGAAVQVFGYDKHLIN</sequence>
<name>A0A154P669_DUFNO</name>